<keyword evidence="1" id="KW-1133">Transmembrane helix</keyword>
<organism evidence="2 3">
    <name type="scientific">Enterovibrio norvegicus FF-454</name>
    <dbReference type="NCBI Taxonomy" id="1185651"/>
    <lineage>
        <taxon>Bacteria</taxon>
        <taxon>Pseudomonadati</taxon>
        <taxon>Pseudomonadota</taxon>
        <taxon>Gammaproteobacteria</taxon>
        <taxon>Vibrionales</taxon>
        <taxon>Vibrionaceae</taxon>
        <taxon>Enterovibrio</taxon>
    </lineage>
</organism>
<dbReference type="Proteomes" id="UP000095039">
    <property type="component" value="Unassembled WGS sequence"/>
</dbReference>
<protein>
    <submittedName>
        <fullName evidence="2">Uncharacterized protein</fullName>
    </submittedName>
</protein>
<feature type="transmembrane region" description="Helical" evidence="1">
    <location>
        <begin position="55"/>
        <end position="76"/>
    </location>
</feature>
<dbReference type="AlphaFoldDB" id="A0A1E5CC02"/>
<keyword evidence="1" id="KW-0472">Membrane</keyword>
<comment type="caution">
    <text evidence="2">The sequence shown here is derived from an EMBL/GenBank/DDBJ whole genome shotgun (WGS) entry which is preliminary data.</text>
</comment>
<accession>A0A1E5CC02</accession>
<name>A0A1E5CC02_9GAMM</name>
<reference evidence="2 3" key="1">
    <citation type="journal article" date="2012" name="Science">
        <title>Ecological populations of bacteria act as socially cohesive units of antibiotic production and resistance.</title>
        <authorList>
            <person name="Cordero O.X."/>
            <person name="Wildschutte H."/>
            <person name="Kirkup B."/>
            <person name="Proehl S."/>
            <person name="Ngo L."/>
            <person name="Hussain F."/>
            <person name="Le Roux F."/>
            <person name="Mincer T."/>
            <person name="Polz M.F."/>
        </authorList>
    </citation>
    <scope>NUCLEOTIDE SEQUENCE [LARGE SCALE GENOMIC DNA]</scope>
    <source>
        <strain evidence="2 3">FF-454</strain>
    </source>
</reference>
<proteinExistence type="predicted"/>
<evidence type="ECO:0000256" key="1">
    <source>
        <dbReference type="SAM" id="Phobius"/>
    </source>
</evidence>
<sequence length="80" mass="9202">MLPVIAHAIETVFLVTGVVMLIRCAFQYAYRTEKWHRLNVVLFNVQSLSSEEMKWWYAAMMSLMLGASVKFVSFIAQIGQ</sequence>
<dbReference type="EMBL" id="AJWN02000032">
    <property type="protein sequence ID" value="OEE63053.1"/>
    <property type="molecule type" value="Genomic_DNA"/>
</dbReference>
<keyword evidence="1" id="KW-0812">Transmembrane</keyword>
<feature type="transmembrane region" description="Helical" evidence="1">
    <location>
        <begin position="12"/>
        <end position="30"/>
    </location>
</feature>
<gene>
    <name evidence="2" type="ORF">A1OK_20945</name>
</gene>
<keyword evidence="3" id="KW-1185">Reference proteome</keyword>
<evidence type="ECO:0000313" key="2">
    <source>
        <dbReference type="EMBL" id="OEE63053.1"/>
    </source>
</evidence>
<evidence type="ECO:0000313" key="3">
    <source>
        <dbReference type="Proteomes" id="UP000095039"/>
    </source>
</evidence>